<dbReference type="RefSeq" id="WP_152153269.1">
    <property type="nucleotide sequence ID" value="NZ_WELC01000016.1"/>
</dbReference>
<gene>
    <name evidence="6" type="ORF">F9K92_12640</name>
</gene>
<proteinExistence type="predicted"/>
<dbReference type="PANTHER" id="PTHR43214">
    <property type="entry name" value="TWO-COMPONENT RESPONSE REGULATOR"/>
    <property type="match status" value="1"/>
</dbReference>
<keyword evidence="1 3" id="KW-0597">Phosphoprotein</keyword>
<evidence type="ECO:0000256" key="3">
    <source>
        <dbReference type="PROSITE-ProRule" id="PRU00169"/>
    </source>
</evidence>
<dbReference type="EMBL" id="WELC01000016">
    <property type="protein sequence ID" value="KAB7629632.1"/>
    <property type="molecule type" value="Genomic_DNA"/>
</dbReference>
<dbReference type="InterPro" id="IPR039420">
    <property type="entry name" value="WalR-like"/>
</dbReference>
<comment type="caution">
    <text evidence="6">The sequence shown here is derived from an EMBL/GenBank/DDBJ whole genome shotgun (WGS) entry which is preliminary data.</text>
</comment>
<dbReference type="SUPFAM" id="SSF52172">
    <property type="entry name" value="CheY-like"/>
    <property type="match status" value="1"/>
</dbReference>
<dbReference type="GO" id="GO:0003677">
    <property type="term" value="F:DNA binding"/>
    <property type="evidence" value="ECO:0007669"/>
    <property type="project" value="UniProtKB-KW"/>
</dbReference>
<dbReference type="PROSITE" id="PS50110">
    <property type="entry name" value="RESPONSE_REGULATORY"/>
    <property type="match status" value="1"/>
</dbReference>
<dbReference type="Pfam" id="PF00072">
    <property type="entry name" value="Response_reg"/>
    <property type="match status" value="1"/>
</dbReference>
<dbReference type="PROSITE" id="PS50043">
    <property type="entry name" value="HTH_LUXR_2"/>
    <property type="match status" value="1"/>
</dbReference>
<dbReference type="CDD" id="cd06170">
    <property type="entry name" value="LuxR_C_like"/>
    <property type="match status" value="1"/>
</dbReference>
<sequence>MVWTPPEGKQFGNLVLADEHTLVAEGIAKLLEDSFSRVSIASTADRFREVVRNVRPSLVITDLYLPGSGCIELMEGILQEQRAPAFMFLPAEADSDTVARAMAAGAKGFLHRRCGSQELFRAIDCVMGGCTYVAASLLVSPAGAPKRRKAMLTTKQLQVLEHVALGMRAQEVAQRLHLSTRTVESHKRAIMRQLDVRSSLEMVRVARDEGILA</sequence>
<evidence type="ECO:0000256" key="1">
    <source>
        <dbReference type="ARBA" id="ARBA00022553"/>
    </source>
</evidence>
<keyword evidence="2" id="KW-0238">DNA-binding</keyword>
<dbReference type="InterPro" id="IPR000792">
    <property type="entry name" value="Tscrpt_reg_LuxR_C"/>
</dbReference>
<dbReference type="InterPro" id="IPR011006">
    <property type="entry name" value="CheY-like_superfamily"/>
</dbReference>
<dbReference type="PRINTS" id="PR00038">
    <property type="entry name" value="HTHLUXR"/>
</dbReference>
<dbReference type="InterPro" id="IPR016032">
    <property type="entry name" value="Sig_transdc_resp-reg_C-effctor"/>
</dbReference>
<dbReference type="Proteomes" id="UP000449004">
    <property type="component" value="Unassembled WGS sequence"/>
</dbReference>
<evidence type="ECO:0000313" key="7">
    <source>
        <dbReference type="Proteomes" id="UP000449004"/>
    </source>
</evidence>
<protein>
    <submittedName>
        <fullName evidence="6">Response regulator</fullName>
    </submittedName>
</protein>
<dbReference type="GO" id="GO:0006355">
    <property type="term" value="P:regulation of DNA-templated transcription"/>
    <property type="evidence" value="ECO:0007669"/>
    <property type="project" value="InterPro"/>
</dbReference>
<dbReference type="AlphaFoldDB" id="A0A7V8CCM4"/>
<feature type="modified residue" description="4-aspartylphosphate" evidence="3">
    <location>
        <position position="62"/>
    </location>
</feature>
<dbReference type="CDD" id="cd17535">
    <property type="entry name" value="REC_NarL-like"/>
    <property type="match status" value="1"/>
</dbReference>
<dbReference type="SUPFAM" id="SSF46894">
    <property type="entry name" value="C-terminal effector domain of the bipartite response regulators"/>
    <property type="match status" value="1"/>
</dbReference>
<feature type="domain" description="Response regulatory" evidence="5">
    <location>
        <begin position="13"/>
        <end position="127"/>
    </location>
</feature>
<dbReference type="Pfam" id="PF00196">
    <property type="entry name" value="GerE"/>
    <property type="match status" value="1"/>
</dbReference>
<organism evidence="6 7">
    <name type="scientific">Stenotrophomonas rhizophila</name>
    <dbReference type="NCBI Taxonomy" id="216778"/>
    <lineage>
        <taxon>Bacteria</taxon>
        <taxon>Pseudomonadati</taxon>
        <taxon>Pseudomonadota</taxon>
        <taxon>Gammaproteobacteria</taxon>
        <taxon>Lysobacterales</taxon>
        <taxon>Lysobacteraceae</taxon>
        <taxon>Stenotrophomonas</taxon>
    </lineage>
</organism>
<evidence type="ECO:0000259" key="5">
    <source>
        <dbReference type="PROSITE" id="PS50110"/>
    </source>
</evidence>
<name>A0A7V8CCM4_9GAMM</name>
<dbReference type="GO" id="GO:0000160">
    <property type="term" value="P:phosphorelay signal transduction system"/>
    <property type="evidence" value="ECO:0007669"/>
    <property type="project" value="InterPro"/>
</dbReference>
<accession>A0A7V8CCM4</accession>
<dbReference type="InterPro" id="IPR058245">
    <property type="entry name" value="NreC/VraR/RcsB-like_REC"/>
</dbReference>
<feature type="domain" description="HTH luxR-type" evidence="4">
    <location>
        <begin position="145"/>
        <end position="210"/>
    </location>
</feature>
<dbReference type="SMART" id="SM00448">
    <property type="entry name" value="REC"/>
    <property type="match status" value="1"/>
</dbReference>
<evidence type="ECO:0000256" key="2">
    <source>
        <dbReference type="ARBA" id="ARBA00023125"/>
    </source>
</evidence>
<dbReference type="SMART" id="SM00421">
    <property type="entry name" value="HTH_LUXR"/>
    <property type="match status" value="1"/>
</dbReference>
<reference evidence="6 7" key="1">
    <citation type="submission" date="2019-10" db="EMBL/GenBank/DDBJ databases">
        <title>Halotolerant bacteria associated to Saharan-endemic halophytes Stipa tenacissima L. and Atriplex halimus L mitigate salt stress and promote growth of tomato plants.</title>
        <authorList>
            <person name="Dif G."/>
        </authorList>
    </citation>
    <scope>NUCLEOTIDE SEQUENCE [LARGE SCALE GENOMIC DNA]</scope>
    <source>
        <strain evidence="6 7">IS26</strain>
    </source>
</reference>
<evidence type="ECO:0000313" key="6">
    <source>
        <dbReference type="EMBL" id="KAB7629632.1"/>
    </source>
</evidence>
<dbReference type="InterPro" id="IPR001789">
    <property type="entry name" value="Sig_transdc_resp-reg_receiver"/>
</dbReference>
<dbReference type="Gene3D" id="3.40.50.2300">
    <property type="match status" value="1"/>
</dbReference>
<evidence type="ECO:0000259" key="4">
    <source>
        <dbReference type="PROSITE" id="PS50043"/>
    </source>
</evidence>